<reference evidence="9 10" key="1">
    <citation type="submission" date="2019-08" db="EMBL/GenBank/DDBJ databases">
        <title>Subclass B2 metallo-beta lactamase from Pseudomonas synxantha.</title>
        <authorList>
            <person name="Poirel L."/>
            <person name="Palmieri M."/>
            <person name="Masseron A."/>
            <person name="Perreten V."/>
            <person name="Nordman P."/>
        </authorList>
    </citation>
    <scope>NUCLEOTIDE SEQUENCE [LARGE SCALE GENOMIC DNA]</scope>
    <source>
        <strain evidence="9 10">MCP106</strain>
    </source>
</reference>
<protein>
    <recommendedName>
        <fullName evidence="3 7">Cyclic pyranopterin monophosphate synthase</fullName>
        <ecNumber evidence="3 7">4.6.1.17</ecNumber>
    </recommendedName>
    <alternativeName>
        <fullName evidence="7">Molybdenum cofactor biosynthesis protein C</fullName>
    </alternativeName>
</protein>
<comment type="pathway">
    <text evidence="2 7">Cofactor biosynthesis; molybdopterin biosynthesis.</text>
</comment>
<dbReference type="SUPFAM" id="SSF55040">
    <property type="entry name" value="Molybdenum cofactor biosynthesis protein C, MoaC"/>
    <property type="match status" value="1"/>
</dbReference>
<dbReference type="AlphaFoldDB" id="A0A5D3G1D4"/>
<dbReference type="EC" id="4.6.1.17" evidence="3 7"/>
<accession>A0A5D3G1D4</accession>
<feature type="binding site" evidence="7">
    <location>
        <begin position="79"/>
        <end position="81"/>
    </location>
    <ligand>
        <name>substrate</name>
    </ligand>
</feature>
<comment type="catalytic activity">
    <reaction evidence="1 7">
        <text>(8S)-3',8-cyclo-7,8-dihydroguanosine 5'-triphosphate = cyclic pyranopterin phosphate + diphosphate</text>
        <dbReference type="Rhea" id="RHEA:49580"/>
        <dbReference type="ChEBI" id="CHEBI:33019"/>
        <dbReference type="ChEBI" id="CHEBI:59648"/>
        <dbReference type="ChEBI" id="CHEBI:131766"/>
        <dbReference type="EC" id="4.6.1.17"/>
    </reaction>
</comment>
<organism evidence="9 10">
    <name type="scientific">Pseudomonas synxantha</name>
    <dbReference type="NCBI Taxonomy" id="47883"/>
    <lineage>
        <taxon>Bacteria</taxon>
        <taxon>Pseudomonadati</taxon>
        <taxon>Pseudomonadota</taxon>
        <taxon>Gammaproteobacteria</taxon>
        <taxon>Pseudomonadales</taxon>
        <taxon>Pseudomonadaceae</taxon>
        <taxon>Pseudomonas</taxon>
    </lineage>
</organism>
<dbReference type="NCBIfam" id="TIGR00581">
    <property type="entry name" value="moaC"/>
    <property type="match status" value="1"/>
</dbReference>
<evidence type="ECO:0000313" key="10">
    <source>
        <dbReference type="Proteomes" id="UP000324029"/>
    </source>
</evidence>
<dbReference type="RefSeq" id="WP_103734433.1">
    <property type="nucleotide sequence ID" value="NZ_VSRO01000017.1"/>
</dbReference>
<dbReference type="PANTHER" id="PTHR22960">
    <property type="entry name" value="MOLYBDOPTERIN COFACTOR SYNTHESIS PROTEIN A"/>
    <property type="match status" value="1"/>
</dbReference>
<evidence type="ECO:0000256" key="6">
    <source>
        <dbReference type="ARBA" id="ARBA00055087"/>
    </source>
</evidence>
<keyword evidence="5 7" id="KW-0456">Lyase</keyword>
<feature type="active site" evidence="7">
    <location>
        <position position="131"/>
    </location>
</feature>
<dbReference type="PANTHER" id="PTHR22960:SF29">
    <property type="entry name" value="CYCLIC PYRANOPTERIN MONOPHOSPHATE SYNTHASE"/>
    <property type="match status" value="1"/>
</dbReference>
<dbReference type="InterPro" id="IPR036522">
    <property type="entry name" value="MoaC_sf"/>
</dbReference>
<comment type="caution">
    <text evidence="9">The sequence shown here is derived from an EMBL/GenBank/DDBJ whole genome shotgun (WGS) entry which is preliminary data.</text>
</comment>
<evidence type="ECO:0000256" key="7">
    <source>
        <dbReference type="HAMAP-Rule" id="MF_01224"/>
    </source>
</evidence>
<comment type="similarity">
    <text evidence="7">Belongs to the MoaC family.</text>
</comment>
<evidence type="ECO:0000313" key="9">
    <source>
        <dbReference type="EMBL" id="TYK54797.1"/>
    </source>
</evidence>
<dbReference type="NCBIfam" id="NF006870">
    <property type="entry name" value="PRK09364.1"/>
    <property type="match status" value="1"/>
</dbReference>
<evidence type="ECO:0000256" key="2">
    <source>
        <dbReference type="ARBA" id="ARBA00005046"/>
    </source>
</evidence>
<evidence type="ECO:0000256" key="4">
    <source>
        <dbReference type="ARBA" id="ARBA00023150"/>
    </source>
</evidence>
<comment type="subunit">
    <text evidence="7">Homohexamer; trimer of dimers.</text>
</comment>
<evidence type="ECO:0000256" key="1">
    <source>
        <dbReference type="ARBA" id="ARBA00001637"/>
    </source>
</evidence>
<dbReference type="GO" id="GO:0061799">
    <property type="term" value="F:cyclic pyranopterin monophosphate synthase activity"/>
    <property type="evidence" value="ECO:0007669"/>
    <property type="project" value="UniProtKB-UniRule"/>
</dbReference>
<dbReference type="CDD" id="cd01420">
    <property type="entry name" value="MoaC_PE"/>
    <property type="match status" value="1"/>
</dbReference>
<feature type="domain" description="Molybdopterin cofactor biosynthesis C (MoaC)" evidence="8">
    <location>
        <begin position="19"/>
        <end position="153"/>
    </location>
</feature>
<dbReference type="InterPro" id="IPR023045">
    <property type="entry name" value="MoaC"/>
</dbReference>
<sequence length="164" mass="17603">MHKHSPTLTHLDAAGRASMVDVTDKAATTREAQAQAWVHMLPATLQLIQANGHPKGDVFAVARIAGIMAAKKTHELIPLCHPLMLSSIHLELRAIEPDRVQILSTCRLNGQTGVELEALTAASVAALTIYDMCKAVDRGMVIDRIQLLKKHGGKSGTFIAGDAQ</sequence>
<reference evidence="9 10" key="2">
    <citation type="submission" date="2019-08" db="EMBL/GenBank/DDBJ databases">
        <authorList>
            <person name="Brilhante M."/>
            <person name="Perreten V."/>
        </authorList>
    </citation>
    <scope>NUCLEOTIDE SEQUENCE [LARGE SCALE GENOMIC DNA]</scope>
    <source>
        <strain evidence="9 10">MCP106</strain>
    </source>
</reference>
<dbReference type="InterPro" id="IPR047594">
    <property type="entry name" value="MoaC_bact/euk"/>
</dbReference>
<dbReference type="FunFam" id="3.30.70.640:FF:000001">
    <property type="entry name" value="Cyclic pyranopterin monophosphate synthase"/>
    <property type="match status" value="1"/>
</dbReference>
<comment type="function">
    <text evidence="6 7">Catalyzes the conversion of (8S)-3',8-cyclo-7,8-dihydroguanosine 5'-triphosphate to cyclic pyranopterin monophosphate (cPMP).</text>
</comment>
<dbReference type="UniPathway" id="UPA00344"/>
<comment type="caution">
    <text evidence="7">Lacks conserved residue(s) required for the propagation of feature annotation.</text>
</comment>
<dbReference type="Pfam" id="PF01967">
    <property type="entry name" value="MoaC"/>
    <property type="match status" value="1"/>
</dbReference>
<dbReference type="GO" id="GO:0006777">
    <property type="term" value="P:Mo-molybdopterin cofactor biosynthetic process"/>
    <property type="evidence" value="ECO:0007669"/>
    <property type="project" value="UniProtKB-UniRule"/>
</dbReference>
<evidence type="ECO:0000256" key="3">
    <source>
        <dbReference type="ARBA" id="ARBA00012575"/>
    </source>
</evidence>
<keyword evidence="4 7" id="KW-0501">Molybdenum cofactor biosynthesis</keyword>
<dbReference type="HAMAP" id="MF_01224_B">
    <property type="entry name" value="MoaC_B"/>
    <property type="match status" value="1"/>
</dbReference>
<dbReference type="EMBL" id="VSRO01000017">
    <property type="protein sequence ID" value="TYK54797.1"/>
    <property type="molecule type" value="Genomic_DNA"/>
</dbReference>
<gene>
    <name evidence="7 9" type="primary">moaC</name>
    <name evidence="9" type="ORF">FXO26_26280</name>
</gene>
<dbReference type="InterPro" id="IPR002820">
    <property type="entry name" value="Mopterin_CF_biosynth-C_dom"/>
</dbReference>
<proteinExistence type="inferred from homology"/>
<evidence type="ECO:0000256" key="5">
    <source>
        <dbReference type="ARBA" id="ARBA00023239"/>
    </source>
</evidence>
<dbReference type="Proteomes" id="UP000324029">
    <property type="component" value="Unassembled WGS sequence"/>
</dbReference>
<dbReference type="InterPro" id="IPR050105">
    <property type="entry name" value="MoCo_biosynth_MoaA/MoaC"/>
</dbReference>
<name>A0A5D3G1D4_9PSED</name>
<dbReference type="Gene3D" id="3.30.70.640">
    <property type="entry name" value="Molybdopterin cofactor biosynthesis C (MoaC) domain"/>
    <property type="match status" value="1"/>
</dbReference>
<evidence type="ECO:0000259" key="8">
    <source>
        <dbReference type="Pfam" id="PF01967"/>
    </source>
</evidence>